<dbReference type="EnsemblMetazoa" id="SSS_2280s_mrna">
    <property type="protein sequence ID" value="KAF7487635.1"/>
    <property type="gene ID" value="SSS_2280"/>
</dbReference>
<evidence type="ECO:0000313" key="4">
    <source>
        <dbReference type="Proteomes" id="UP000070412"/>
    </source>
</evidence>
<dbReference type="InterPro" id="IPR037379">
    <property type="entry name" value="WDR74/Nsa1"/>
</dbReference>
<reference evidence="3" key="3">
    <citation type="submission" date="2022-06" db="UniProtKB">
        <authorList>
            <consortium name="EnsemblMetazoa"/>
        </authorList>
    </citation>
    <scope>IDENTIFICATION</scope>
</reference>
<organism evidence="2">
    <name type="scientific">Sarcoptes scabiei</name>
    <name type="common">Itch mite</name>
    <name type="synonym">Acarus scabiei</name>
    <dbReference type="NCBI Taxonomy" id="52283"/>
    <lineage>
        <taxon>Eukaryota</taxon>
        <taxon>Metazoa</taxon>
        <taxon>Ecdysozoa</taxon>
        <taxon>Arthropoda</taxon>
        <taxon>Chelicerata</taxon>
        <taxon>Arachnida</taxon>
        <taxon>Acari</taxon>
        <taxon>Acariformes</taxon>
        <taxon>Sarcoptiformes</taxon>
        <taxon>Astigmata</taxon>
        <taxon>Psoroptidia</taxon>
        <taxon>Sarcoptoidea</taxon>
        <taxon>Sarcoptidae</taxon>
        <taxon>Sarcoptinae</taxon>
        <taxon>Sarcoptes</taxon>
    </lineage>
</organism>
<dbReference type="Proteomes" id="UP000070412">
    <property type="component" value="Unassembled WGS sequence"/>
</dbReference>
<feature type="region of interest" description="Disordered" evidence="1">
    <location>
        <begin position="419"/>
        <end position="445"/>
    </location>
</feature>
<name>A0A834V9Z2_SARSC</name>
<dbReference type="PANTHER" id="PTHR16038:SF4">
    <property type="entry name" value="WD REPEAT-CONTAINING PROTEIN 74"/>
    <property type="match status" value="1"/>
</dbReference>
<dbReference type="PANTHER" id="PTHR16038">
    <property type="entry name" value="NOP SEVEN ASSOCIATED PROTEIN 1"/>
    <property type="match status" value="1"/>
</dbReference>
<dbReference type="GO" id="GO:0005730">
    <property type="term" value="C:nucleolus"/>
    <property type="evidence" value="ECO:0007669"/>
    <property type="project" value="InterPro"/>
</dbReference>
<evidence type="ECO:0000313" key="2">
    <source>
        <dbReference type="EMBL" id="KAF7487635.1"/>
    </source>
</evidence>
<dbReference type="GO" id="GO:0042273">
    <property type="term" value="P:ribosomal large subunit biogenesis"/>
    <property type="evidence" value="ECO:0007669"/>
    <property type="project" value="InterPro"/>
</dbReference>
<dbReference type="InterPro" id="IPR036322">
    <property type="entry name" value="WD40_repeat_dom_sf"/>
</dbReference>
<evidence type="ECO:0000313" key="3">
    <source>
        <dbReference type="EnsemblMetazoa" id="KAF7487635.1"/>
    </source>
</evidence>
<dbReference type="AlphaFoldDB" id="A0A834V9Z2"/>
<evidence type="ECO:0000256" key="1">
    <source>
        <dbReference type="SAM" id="MobiDB-lite"/>
    </source>
</evidence>
<dbReference type="GO" id="GO:0030687">
    <property type="term" value="C:preribosome, large subunit precursor"/>
    <property type="evidence" value="ECO:0007669"/>
    <property type="project" value="TreeGrafter"/>
</dbReference>
<proteinExistence type="predicted"/>
<reference evidence="2" key="2">
    <citation type="submission" date="2020-01" db="EMBL/GenBank/DDBJ databases">
        <authorList>
            <person name="Korhonen P.K.K."/>
            <person name="Guangxu M.G."/>
            <person name="Wang T.W."/>
            <person name="Stroehlein A.J.S."/>
            <person name="Young N.D."/>
            <person name="Ang C.-S.A."/>
            <person name="Fernando D.W.F."/>
            <person name="Lu H.L."/>
            <person name="Taylor S.T."/>
            <person name="Ehtesham M.E.M."/>
            <person name="Najaraj S.H.N."/>
            <person name="Harsha G.H.G."/>
            <person name="Madugundu A.M."/>
            <person name="Renuse S.R."/>
            <person name="Holt D.H."/>
            <person name="Pandey A.P."/>
            <person name="Papenfuss A.P."/>
            <person name="Gasser R.B.G."/>
            <person name="Fischer K.F."/>
        </authorList>
    </citation>
    <scope>NUCLEOTIDE SEQUENCE</scope>
    <source>
        <strain evidence="2">SSS_KF_BRIS2020</strain>
    </source>
</reference>
<gene>
    <name evidence="2" type="ORF">SSS_2280</name>
</gene>
<dbReference type="Gene3D" id="2.130.10.10">
    <property type="entry name" value="YVTN repeat-like/Quinoprotein amine dehydrogenase"/>
    <property type="match status" value="1"/>
</dbReference>
<keyword evidence="4" id="KW-1185">Reference proteome</keyword>
<dbReference type="OrthoDB" id="18388at2759"/>
<protein>
    <submittedName>
        <fullName evidence="2">WD repeat-containing protein 74</fullName>
    </submittedName>
</protein>
<accession>A0A834V9Z2</accession>
<feature type="compositionally biased region" description="Acidic residues" evidence="1">
    <location>
        <begin position="425"/>
        <end position="435"/>
    </location>
</feature>
<dbReference type="InterPro" id="IPR015943">
    <property type="entry name" value="WD40/YVTN_repeat-like_dom_sf"/>
</dbReference>
<sequence>MNERAKCSAILVGDEIGQLKRIEWQTKQSSVISLIDDGPLHPSKSIVSINQLRDSISDQYFLVARKDHEIFVYNSANGEVWPIKYINKNKSHLVGARCVDDQNIVIGFQDGLIQRINVENDLCYARYKPNSKAVNMLGINNSDNFTPSNESPRKRRRIEKNNLTKNSRTANEISNERQNIMTLQNPNWNVSNTYLTCFEVSGTKLAIGGFNCDLKVFDLHNGQSIFNAKSNNVDWLGIRHNIWLSGLEWIDSDSADPHLIATCSRSQPFVLIYDIKQNYRKPAMTINLKSLNEESKVLSFTKLCSLSSLSHYGQSSSSMIVGTTLGRMIAIDLRFKGSTSKILGSFKGFNGGSIRDIKYVQESQLAHKIFSCSMDRFVRIHTMTKTTRTLNTKIYVKTRPTCLYPIKTYGDMNNCLKKSSGNDSSNDDDDDDDENDQKIDNCVGY</sequence>
<dbReference type="EMBL" id="WVUK01000066">
    <property type="protein sequence ID" value="KAF7487635.1"/>
    <property type="molecule type" value="Genomic_DNA"/>
</dbReference>
<reference evidence="4" key="1">
    <citation type="journal article" date="2020" name="PLoS Negl. Trop. Dis.">
        <title>High-quality nuclear genome for Sarcoptes scabiei-A critical resource for a neglected parasite.</title>
        <authorList>
            <person name="Korhonen P.K."/>
            <person name="Gasser R.B."/>
            <person name="Ma G."/>
            <person name="Wang T."/>
            <person name="Stroehlein A.J."/>
            <person name="Young N.D."/>
            <person name="Ang C.S."/>
            <person name="Fernando D.D."/>
            <person name="Lu H.C."/>
            <person name="Taylor S."/>
            <person name="Reynolds S.L."/>
            <person name="Mofiz E."/>
            <person name="Najaraj S.H."/>
            <person name="Gowda H."/>
            <person name="Madugundu A."/>
            <person name="Renuse S."/>
            <person name="Holt D."/>
            <person name="Pandey A."/>
            <person name="Papenfuss A.T."/>
            <person name="Fischer K."/>
        </authorList>
    </citation>
    <scope>NUCLEOTIDE SEQUENCE [LARGE SCALE GENOMIC DNA]</scope>
</reference>
<dbReference type="SUPFAM" id="SSF50978">
    <property type="entry name" value="WD40 repeat-like"/>
    <property type="match status" value="1"/>
</dbReference>